<protein>
    <submittedName>
        <fullName evidence="1">Uncharacterized protein</fullName>
    </submittedName>
</protein>
<proteinExistence type="predicted"/>
<keyword evidence="2" id="KW-1185">Reference proteome</keyword>
<sequence>MADYAEEQKRLIVPTLDLRCMAIPIHVGVGPHQGAKRRGSAMGWCVEIPSPLFGVGFESAWPITPKSKSG</sequence>
<accession>A0ABP9EGS7</accession>
<evidence type="ECO:0000313" key="1">
    <source>
        <dbReference type="EMBL" id="GAA4877317.1"/>
    </source>
</evidence>
<dbReference type="EMBL" id="BAABJZ010000009">
    <property type="protein sequence ID" value="GAA4877317.1"/>
    <property type="molecule type" value="Genomic_DNA"/>
</dbReference>
<comment type="caution">
    <text evidence="1">The sequence shown here is derived from an EMBL/GenBank/DDBJ whole genome shotgun (WGS) entry which is preliminary data.</text>
</comment>
<dbReference type="Proteomes" id="UP001499988">
    <property type="component" value="Unassembled WGS sequence"/>
</dbReference>
<name>A0ABP9EGS7_9GAMM</name>
<reference evidence="2" key="1">
    <citation type="journal article" date="2019" name="Int. J. Syst. Evol. Microbiol.">
        <title>The Global Catalogue of Microorganisms (GCM) 10K type strain sequencing project: providing services to taxonomists for standard genome sequencing and annotation.</title>
        <authorList>
            <consortium name="The Broad Institute Genomics Platform"/>
            <consortium name="The Broad Institute Genome Sequencing Center for Infectious Disease"/>
            <person name="Wu L."/>
            <person name="Ma J."/>
        </authorList>
    </citation>
    <scope>NUCLEOTIDE SEQUENCE [LARGE SCALE GENOMIC DNA]</scope>
    <source>
        <strain evidence="2">JCM 18401</strain>
    </source>
</reference>
<organism evidence="1 2">
    <name type="scientific">Ferrimonas pelagia</name>
    <dbReference type="NCBI Taxonomy" id="1177826"/>
    <lineage>
        <taxon>Bacteria</taxon>
        <taxon>Pseudomonadati</taxon>
        <taxon>Pseudomonadota</taxon>
        <taxon>Gammaproteobacteria</taxon>
        <taxon>Alteromonadales</taxon>
        <taxon>Ferrimonadaceae</taxon>
        <taxon>Ferrimonas</taxon>
    </lineage>
</organism>
<gene>
    <name evidence="1" type="ORF">GCM10023333_08250</name>
</gene>
<evidence type="ECO:0000313" key="2">
    <source>
        <dbReference type="Proteomes" id="UP001499988"/>
    </source>
</evidence>